<dbReference type="InterPro" id="IPR057684">
    <property type="entry name" value="DUF7924"/>
</dbReference>
<reference evidence="3 4" key="1">
    <citation type="submission" date="2023-06" db="EMBL/GenBank/DDBJ databases">
        <title>Black Yeasts Isolated from many extreme environments.</title>
        <authorList>
            <person name="Coleine C."/>
            <person name="Stajich J.E."/>
            <person name="Selbmann L."/>
        </authorList>
    </citation>
    <scope>NUCLEOTIDE SEQUENCE [LARGE SCALE GENOMIC DNA]</scope>
    <source>
        <strain evidence="3 4">CCFEE 5887</strain>
    </source>
</reference>
<protein>
    <recommendedName>
        <fullName evidence="2">DUF7924 domain-containing protein</fullName>
    </recommendedName>
</protein>
<dbReference type="PANTHER" id="PTHR42470:SF2">
    <property type="match status" value="1"/>
</dbReference>
<dbReference type="AlphaFoldDB" id="A0AAV9PXI8"/>
<dbReference type="Proteomes" id="UP001345827">
    <property type="component" value="Unassembled WGS sequence"/>
</dbReference>
<evidence type="ECO:0000313" key="4">
    <source>
        <dbReference type="Proteomes" id="UP001345827"/>
    </source>
</evidence>
<sequence length="501" mass="55808">MKFKRAPKHKAWDFDVVLSNSSGTLRYSRQNSNPAKPRALLSPVVSGAARKHRKEKDPGQAAVKGTQKSIKRRRANDEDESNKSPKLPRHAQETESRAATDNWSLVEDRSEDSWSRRSRTVSAGPDPVLPSPGNTFESAASTSTASVQDLDYRQSVRYRDIFIKSEDPPPELMRSAQTLISRSRSSPEIDDASIKSLMKASQEMLDDAGDQITQQMVPNTKPDLAFGYPEAAFTDVQLGTIDLLVDDQSGRSHAVPESTTRFPFLQVEYRALSNERPHYTTTNQAAGAGAIALNDIVKLMERSFGLEYFDYDKPQYFSIGIDHQLARLSVHWVKAPTEEGGRHSFHQTELAQYYLHLDANSIRAFSRAVKNIVDDGADPRLPALCDALDRYREVIVRDEEAGNAQQNQRHDGPAEPRDARERSETLPLLDPLEAVDPLEAGGASDEKEDGASDEEEDGAPDEEEDGTLEATQPYGRLKNLLARRYPDSILLDVSEIDEFNG</sequence>
<keyword evidence="4" id="KW-1185">Reference proteome</keyword>
<evidence type="ECO:0000256" key="1">
    <source>
        <dbReference type="SAM" id="MobiDB-lite"/>
    </source>
</evidence>
<dbReference type="PANTHER" id="PTHR42470">
    <property type="entry name" value="VAST DOMAIN-CONTAINING PROTEIN"/>
    <property type="match status" value="1"/>
</dbReference>
<feature type="region of interest" description="Disordered" evidence="1">
    <location>
        <begin position="23"/>
        <end position="147"/>
    </location>
</feature>
<organism evidence="3 4">
    <name type="scientific">Vermiconidia calcicola</name>
    <dbReference type="NCBI Taxonomy" id="1690605"/>
    <lineage>
        <taxon>Eukaryota</taxon>
        <taxon>Fungi</taxon>
        <taxon>Dikarya</taxon>
        <taxon>Ascomycota</taxon>
        <taxon>Pezizomycotina</taxon>
        <taxon>Dothideomycetes</taxon>
        <taxon>Dothideomycetidae</taxon>
        <taxon>Mycosphaerellales</taxon>
        <taxon>Extremaceae</taxon>
        <taxon>Vermiconidia</taxon>
    </lineage>
</organism>
<name>A0AAV9PXI8_9PEZI</name>
<accession>A0AAV9PXI8</accession>
<feature type="compositionally biased region" description="Acidic residues" evidence="1">
    <location>
        <begin position="446"/>
        <end position="467"/>
    </location>
</feature>
<dbReference type="EMBL" id="JAXLQG010000021">
    <property type="protein sequence ID" value="KAK5529831.1"/>
    <property type="molecule type" value="Genomic_DNA"/>
</dbReference>
<feature type="region of interest" description="Disordered" evidence="1">
    <location>
        <begin position="399"/>
        <end position="476"/>
    </location>
</feature>
<evidence type="ECO:0000259" key="2">
    <source>
        <dbReference type="Pfam" id="PF25545"/>
    </source>
</evidence>
<feature type="domain" description="DUF7924" evidence="2">
    <location>
        <begin position="172"/>
        <end position="388"/>
    </location>
</feature>
<comment type="caution">
    <text evidence="3">The sequence shown here is derived from an EMBL/GenBank/DDBJ whole genome shotgun (WGS) entry which is preliminary data.</text>
</comment>
<dbReference type="Pfam" id="PF25545">
    <property type="entry name" value="DUF7924"/>
    <property type="match status" value="1"/>
</dbReference>
<proteinExistence type="predicted"/>
<gene>
    <name evidence="3" type="ORF">LTR25_009611</name>
</gene>
<feature type="compositionally biased region" description="Polar residues" evidence="1">
    <location>
        <begin position="23"/>
        <end position="34"/>
    </location>
</feature>
<feature type="compositionally biased region" description="Basic and acidic residues" evidence="1">
    <location>
        <begin position="408"/>
        <end position="424"/>
    </location>
</feature>
<evidence type="ECO:0000313" key="3">
    <source>
        <dbReference type="EMBL" id="KAK5529831.1"/>
    </source>
</evidence>
<feature type="compositionally biased region" description="Basic and acidic residues" evidence="1">
    <location>
        <begin position="106"/>
        <end position="115"/>
    </location>
</feature>